<gene>
    <name evidence="1" type="ORF">A6M21_00835</name>
</gene>
<proteinExistence type="predicted"/>
<evidence type="ECO:0000313" key="2">
    <source>
        <dbReference type="Proteomes" id="UP000078532"/>
    </source>
</evidence>
<organism evidence="1 2">
    <name type="scientific">Desulfotomaculum copahuensis</name>
    <dbReference type="NCBI Taxonomy" id="1838280"/>
    <lineage>
        <taxon>Bacteria</taxon>
        <taxon>Bacillati</taxon>
        <taxon>Bacillota</taxon>
        <taxon>Clostridia</taxon>
        <taxon>Eubacteriales</taxon>
        <taxon>Desulfotomaculaceae</taxon>
        <taxon>Desulfotomaculum</taxon>
    </lineage>
</organism>
<evidence type="ECO:0000313" key="1">
    <source>
        <dbReference type="EMBL" id="OAT80193.1"/>
    </source>
</evidence>
<dbReference type="AlphaFoldDB" id="A0A1B7LBT3"/>
<dbReference type="RefSeq" id="WP_066670209.1">
    <property type="nucleotide sequence ID" value="NZ_LYVF01000184.1"/>
</dbReference>
<comment type="caution">
    <text evidence="1">The sequence shown here is derived from an EMBL/GenBank/DDBJ whole genome shotgun (WGS) entry which is preliminary data.</text>
</comment>
<dbReference type="EMBL" id="LYVF01000184">
    <property type="protein sequence ID" value="OAT80193.1"/>
    <property type="molecule type" value="Genomic_DNA"/>
</dbReference>
<accession>A0A1B7LBT3</accession>
<keyword evidence="2" id="KW-1185">Reference proteome</keyword>
<sequence length="158" mass="17244">MLAVMFLALLLGWYVCAVVKVLRLYSACLRGGEHPRVKLVVMVGGQDSAVEGFLRRLAARRNAFWPRLEILVVVDGHRDDATLSIARILGREAALPALTAEQTPAGLRPAVAAMCGRLPGEPRDGRTGGVRPVWYYDARGLQGRGLLRAPVFSQLGWI</sequence>
<protein>
    <recommendedName>
        <fullName evidence="3">Glycosyltransferase 2-like domain-containing protein</fullName>
    </recommendedName>
</protein>
<dbReference type="Proteomes" id="UP000078532">
    <property type="component" value="Unassembled WGS sequence"/>
</dbReference>
<evidence type="ECO:0008006" key="3">
    <source>
        <dbReference type="Google" id="ProtNLM"/>
    </source>
</evidence>
<reference evidence="1 2" key="1">
    <citation type="submission" date="2016-04" db="EMBL/GenBank/DDBJ databases">
        <authorList>
            <person name="Evans L.H."/>
            <person name="Alamgir A."/>
            <person name="Owens N."/>
            <person name="Weber N.D."/>
            <person name="Virtaneva K."/>
            <person name="Barbian K."/>
            <person name="Babar A."/>
            <person name="Rosenke K."/>
        </authorList>
    </citation>
    <scope>NUCLEOTIDE SEQUENCE [LARGE SCALE GENOMIC DNA]</scope>
    <source>
        <strain evidence="1 2">LMa1</strain>
    </source>
</reference>
<name>A0A1B7LBT3_9FIRM</name>
<dbReference type="OrthoDB" id="1807970at2"/>